<dbReference type="PANTHER" id="PTHR43240">
    <property type="entry name" value="1,4-DIHYDROXY-2-NAPHTHOYL-COA THIOESTERASE 1"/>
    <property type="match status" value="1"/>
</dbReference>
<proteinExistence type="inferred from homology"/>
<gene>
    <name evidence="4" type="ORF">QUV96_00230</name>
</gene>
<accession>A0ABT7U9M5</accession>
<dbReference type="PANTHER" id="PTHR43240:SF5">
    <property type="entry name" value="1,4-DIHYDROXY-2-NAPHTHOYL-COA THIOESTERASE 1"/>
    <property type="match status" value="1"/>
</dbReference>
<dbReference type="RefSeq" id="WP_289606537.1">
    <property type="nucleotide sequence ID" value="NZ_JAUDCG010000001.1"/>
</dbReference>
<keyword evidence="5" id="KW-1185">Reference proteome</keyword>
<dbReference type="EMBL" id="JAUDCG010000001">
    <property type="protein sequence ID" value="MDM8156060.1"/>
    <property type="molecule type" value="Genomic_DNA"/>
</dbReference>
<keyword evidence="2 4" id="KW-0378">Hydrolase</keyword>
<evidence type="ECO:0000256" key="1">
    <source>
        <dbReference type="ARBA" id="ARBA00008324"/>
    </source>
</evidence>
<dbReference type="InterPro" id="IPR006683">
    <property type="entry name" value="Thioestr_dom"/>
</dbReference>
<evidence type="ECO:0000313" key="5">
    <source>
        <dbReference type="Proteomes" id="UP001529340"/>
    </source>
</evidence>
<reference evidence="5" key="1">
    <citation type="submission" date="2023-06" db="EMBL/GenBank/DDBJ databases">
        <title>Identification and characterization of horizontal gene transfer across gut microbiota members of farm animals based on homology search.</title>
        <authorList>
            <person name="Zeman M."/>
            <person name="Kubasova T."/>
            <person name="Jahodarova E."/>
            <person name="Nykrynova M."/>
            <person name="Rychlik I."/>
        </authorList>
    </citation>
    <scope>NUCLEOTIDE SEQUENCE [LARGE SCALE GENOMIC DNA]</scope>
    <source>
        <strain evidence="5">ET39</strain>
    </source>
</reference>
<dbReference type="NCBIfam" id="TIGR00369">
    <property type="entry name" value="unchar_dom_1"/>
    <property type="match status" value="1"/>
</dbReference>
<evidence type="ECO:0000313" key="4">
    <source>
        <dbReference type="EMBL" id="MDM8156060.1"/>
    </source>
</evidence>
<dbReference type="EC" id="3.1.2.-" evidence="4"/>
<sequence>MQTYEERLRHFIESRRSLEGTINAMVNLQLEAASADERTLVFSFLLEEWEMNPAGHTHGGMLSTMLDIAMGGAAYTFSQAAFTPTIQLSVNFVKSSHASQQLRVEAVCDHVGSRMIQTRAIAYQTSGEIVASAVGSYAVNTKKEKATV</sequence>
<reference evidence="4 5" key="3">
    <citation type="submission" date="2023-06" db="EMBL/GenBank/DDBJ databases">
        <authorList>
            <person name="Zeman M."/>
            <person name="Kubasova T."/>
            <person name="Jahodarova E."/>
            <person name="Nykrynova M."/>
            <person name="Rychlik I."/>
        </authorList>
    </citation>
    <scope>NUCLEOTIDE SEQUENCE [LARGE SCALE GENOMIC DNA]</scope>
    <source>
        <strain evidence="4 5">ET39</strain>
    </source>
</reference>
<reference evidence="4 5" key="2">
    <citation type="submission" date="2023-06" db="EMBL/GenBank/DDBJ databases">
        <title>Identification and characterization of horizontal gene transfer across gut microbiota members of farm animals based on homology search.</title>
        <authorList>
            <person name="Schwarzerova J."/>
            <person name="Nykrynova M."/>
            <person name="Jureckova K."/>
            <person name="Cejkova D."/>
            <person name="Rychlik I."/>
        </authorList>
    </citation>
    <scope>NUCLEOTIDE SEQUENCE [LARGE SCALE GENOMIC DNA]</scope>
    <source>
        <strain evidence="4 5">ET39</strain>
    </source>
</reference>
<evidence type="ECO:0000259" key="3">
    <source>
        <dbReference type="Pfam" id="PF03061"/>
    </source>
</evidence>
<dbReference type="InterPro" id="IPR029069">
    <property type="entry name" value="HotDog_dom_sf"/>
</dbReference>
<feature type="domain" description="Thioesterase" evidence="3">
    <location>
        <begin position="55"/>
        <end position="129"/>
    </location>
</feature>
<evidence type="ECO:0000256" key="2">
    <source>
        <dbReference type="ARBA" id="ARBA00022801"/>
    </source>
</evidence>
<organism evidence="4 5">
    <name type="scientific">Amedibacillus dolichus</name>
    <dbReference type="NCBI Taxonomy" id="31971"/>
    <lineage>
        <taxon>Bacteria</taxon>
        <taxon>Bacillati</taxon>
        <taxon>Bacillota</taxon>
        <taxon>Erysipelotrichia</taxon>
        <taxon>Erysipelotrichales</taxon>
        <taxon>Erysipelotrichaceae</taxon>
        <taxon>Amedibacillus</taxon>
    </lineage>
</organism>
<dbReference type="CDD" id="cd03443">
    <property type="entry name" value="PaaI_thioesterase"/>
    <property type="match status" value="1"/>
</dbReference>
<dbReference type="Proteomes" id="UP001529340">
    <property type="component" value="Unassembled WGS sequence"/>
</dbReference>
<dbReference type="Pfam" id="PF03061">
    <property type="entry name" value="4HBT"/>
    <property type="match status" value="1"/>
</dbReference>
<name>A0ABT7U9M5_9FIRM</name>
<comment type="similarity">
    <text evidence="1">Belongs to the thioesterase PaaI family.</text>
</comment>
<dbReference type="InterPro" id="IPR003736">
    <property type="entry name" value="PAAI_dom"/>
</dbReference>
<dbReference type="GO" id="GO:0016787">
    <property type="term" value="F:hydrolase activity"/>
    <property type="evidence" value="ECO:0007669"/>
    <property type="project" value="UniProtKB-KW"/>
</dbReference>
<dbReference type="Gene3D" id="3.10.129.10">
    <property type="entry name" value="Hotdog Thioesterase"/>
    <property type="match status" value="1"/>
</dbReference>
<comment type="caution">
    <text evidence="4">The sequence shown here is derived from an EMBL/GenBank/DDBJ whole genome shotgun (WGS) entry which is preliminary data.</text>
</comment>
<dbReference type="SUPFAM" id="SSF54637">
    <property type="entry name" value="Thioesterase/thiol ester dehydrase-isomerase"/>
    <property type="match status" value="1"/>
</dbReference>
<protein>
    <submittedName>
        <fullName evidence="4">PaaI family thioesterase</fullName>
        <ecNumber evidence="4">3.1.2.-</ecNumber>
    </submittedName>
</protein>